<dbReference type="InterPro" id="IPR006426">
    <property type="entry name" value="Asn_synth_AEB"/>
</dbReference>
<sequence>MCGIAGVVELKGQQPVERSIIERMAQAIFHRGPDEDGYYIDHGMALTNRRLSIVGLADGQQPIFNEDKSVVVVFNGELFDYVERREELIKRGHTFRTSCDTEILVHLWEELGEEMFATLRGQYGIAIYDMKRRLLVLARDRVGICPLHWAKRGDRLYFGSEVKAILASGEVAPEVDPRGIDHIMTMFGIPTRRTVFKDISALLPGSFVKIQFRENDQPADISEHIYWDLDFPDQGDEYESPNLVEEFRDKFREATEIRLRADVPVVSYLSGGIDSATVASMSSKILGSPIPSFTVQIADPRFDETKAALLNAKAIGCNPTIARCDSQAIYDTYPLLVQAADSPVVDTACATLYRLAGEVRKQGYKVALTGEGADEALAGYPWFKVNRLIRLLDVGCTCPSDAIRYSVMKWINGDGSWREFKEFKRLLGGPQAQADFYMLIGQGRHFFYSREMIERLDGHLAFEDLEINRERMKRWHPLNQSLYLGYKTILPGLLINHKGDRVAMANSVETRYPFLDEKVVEFLAKVHPRWKLRGLTRDKYLLRRMGEGILPDSVVHRRKAMFRAPLADTFLLDPPSYVDELLSEESLKRTGLFDVEKVLRYRKTYRSYRIRRGTRLSLEMGLTAVMATQLWHHTYLGGGLCGLPTWDPQATRSVQPIGV</sequence>
<dbReference type="RefSeq" id="WP_145260428.1">
    <property type="nucleotide sequence ID" value="NZ_CP036279.1"/>
</dbReference>
<dbReference type="Gene3D" id="3.40.50.620">
    <property type="entry name" value="HUPs"/>
    <property type="match status" value="1"/>
</dbReference>
<keyword evidence="4 9" id="KW-0547">Nucleotide-binding</keyword>
<keyword evidence="12" id="KW-0436">Ligase</keyword>
<dbReference type="PIRSF" id="PIRSF001589">
    <property type="entry name" value="Asn_synthetase_glu-h"/>
    <property type="match status" value="1"/>
</dbReference>
<evidence type="ECO:0000313" key="13">
    <source>
        <dbReference type="Proteomes" id="UP000317093"/>
    </source>
</evidence>
<dbReference type="InterPro" id="IPR029055">
    <property type="entry name" value="Ntn_hydrolases_N"/>
</dbReference>
<dbReference type="PROSITE" id="PS51278">
    <property type="entry name" value="GATASE_TYPE_2"/>
    <property type="match status" value="1"/>
</dbReference>
<dbReference type="Proteomes" id="UP000317093">
    <property type="component" value="Chromosome"/>
</dbReference>
<evidence type="ECO:0000256" key="6">
    <source>
        <dbReference type="ARBA" id="ARBA00022962"/>
    </source>
</evidence>
<evidence type="ECO:0000313" key="12">
    <source>
        <dbReference type="EMBL" id="QDU63168.1"/>
    </source>
</evidence>
<dbReference type="PANTHER" id="PTHR43284:SF1">
    <property type="entry name" value="ASPARAGINE SYNTHETASE"/>
    <property type="match status" value="1"/>
</dbReference>
<evidence type="ECO:0000259" key="11">
    <source>
        <dbReference type="PROSITE" id="PS51278"/>
    </source>
</evidence>
<keyword evidence="6 8" id="KW-0315">Glutamine amidotransferase</keyword>
<dbReference type="SUPFAM" id="SSF52402">
    <property type="entry name" value="Adenine nucleotide alpha hydrolases-like"/>
    <property type="match status" value="1"/>
</dbReference>
<gene>
    <name evidence="12" type="primary">asnB_3</name>
    <name evidence="12" type="ORF">Pan216_40430</name>
</gene>
<organism evidence="12 13">
    <name type="scientific">Kolteria novifilia</name>
    <dbReference type="NCBI Taxonomy" id="2527975"/>
    <lineage>
        <taxon>Bacteria</taxon>
        <taxon>Pseudomonadati</taxon>
        <taxon>Planctomycetota</taxon>
        <taxon>Planctomycetia</taxon>
        <taxon>Kolteriales</taxon>
        <taxon>Kolteriaceae</taxon>
        <taxon>Kolteria</taxon>
    </lineage>
</organism>
<keyword evidence="8" id="KW-0061">Asparagine biosynthesis</keyword>
<protein>
    <recommendedName>
        <fullName evidence="3">asparagine synthase (glutamine-hydrolyzing)</fullName>
        <ecNumber evidence="3">6.3.5.4</ecNumber>
    </recommendedName>
</protein>
<dbReference type="NCBIfam" id="TIGR01536">
    <property type="entry name" value="asn_synth_AEB"/>
    <property type="match status" value="1"/>
</dbReference>
<comment type="catalytic activity">
    <reaction evidence="7">
        <text>L-aspartate + L-glutamine + ATP + H2O = L-asparagine + L-glutamate + AMP + diphosphate + H(+)</text>
        <dbReference type="Rhea" id="RHEA:12228"/>
        <dbReference type="ChEBI" id="CHEBI:15377"/>
        <dbReference type="ChEBI" id="CHEBI:15378"/>
        <dbReference type="ChEBI" id="CHEBI:29985"/>
        <dbReference type="ChEBI" id="CHEBI:29991"/>
        <dbReference type="ChEBI" id="CHEBI:30616"/>
        <dbReference type="ChEBI" id="CHEBI:33019"/>
        <dbReference type="ChEBI" id="CHEBI:58048"/>
        <dbReference type="ChEBI" id="CHEBI:58359"/>
        <dbReference type="ChEBI" id="CHEBI:456215"/>
        <dbReference type="EC" id="6.3.5.4"/>
    </reaction>
</comment>
<dbReference type="EMBL" id="CP036279">
    <property type="protein sequence ID" value="QDU63168.1"/>
    <property type="molecule type" value="Genomic_DNA"/>
</dbReference>
<evidence type="ECO:0000256" key="3">
    <source>
        <dbReference type="ARBA" id="ARBA00012737"/>
    </source>
</evidence>
<comment type="pathway">
    <text evidence="1">Amino-acid biosynthesis; L-asparagine biosynthesis; L-asparagine from L-aspartate (L-Gln route): step 1/1.</text>
</comment>
<evidence type="ECO:0000256" key="8">
    <source>
        <dbReference type="PIRSR" id="PIRSR001589-1"/>
    </source>
</evidence>
<dbReference type="GO" id="GO:0005829">
    <property type="term" value="C:cytosol"/>
    <property type="evidence" value="ECO:0007669"/>
    <property type="project" value="TreeGrafter"/>
</dbReference>
<keyword evidence="13" id="KW-1185">Reference proteome</keyword>
<dbReference type="Pfam" id="PF13537">
    <property type="entry name" value="GATase_7"/>
    <property type="match status" value="1"/>
</dbReference>
<keyword evidence="8" id="KW-0028">Amino-acid biosynthesis</keyword>
<dbReference type="InterPro" id="IPR014729">
    <property type="entry name" value="Rossmann-like_a/b/a_fold"/>
</dbReference>
<evidence type="ECO:0000256" key="1">
    <source>
        <dbReference type="ARBA" id="ARBA00005187"/>
    </source>
</evidence>
<dbReference type="CDD" id="cd01991">
    <property type="entry name" value="Asn_synthase_B_C"/>
    <property type="match status" value="1"/>
</dbReference>
<feature type="binding site" evidence="9">
    <location>
        <position position="295"/>
    </location>
    <ligand>
        <name>ATP</name>
        <dbReference type="ChEBI" id="CHEBI:30616"/>
    </ligand>
</feature>
<evidence type="ECO:0000256" key="9">
    <source>
        <dbReference type="PIRSR" id="PIRSR001589-2"/>
    </source>
</evidence>
<dbReference type="InterPro" id="IPR001962">
    <property type="entry name" value="Asn_synthase"/>
</dbReference>
<evidence type="ECO:0000256" key="7">
    <source>
        <dbReference type="ARBA" id="ARBA00048741"/>
    </source>
</evidence>
<dbReference type="EC" id="6.3.5.4" evidence="3"/>
<dbReference type="GO" id="GO:0004066">
    <property type="term" value="F:asparagine synthase (glutamine-hydrolyzing) activity"/>
    <property type="evidence" value="ECO:0007669"/>
    <property type="project" value="UniProtKB-EC"/>
</dbReference>
<accession>A0A518B867</accession>
<dbReference type="GO" id="GO:0006529">
    <property type="term" value="P:asparagine biosynthetic process"/>
    <property type="evidence" value="ECO:0007669"/>
    <property type="project" value="UniProtKB-KW"/>
</dbReference>
<keyword evidence="5 9" id="KW-0067">ATP-binding</keyword>
<feature type="binding site" evidence="9">
    <location>
        <position position="100"/>
    </location>
    <ligand>
        <name>L-glutamine</name>
        <dbReference type="ChEBI" id="CHEBI:58359"/>
    </ligand>
</feature>
<feature type="active site" description="For GATase activity" evidence="8">
    <location>
        <position position="2"/>
    </location>
</feature>
<dbReference type="InterPro" id="IPR017932">
    <property type="entry name" value="GATase_2_dom"/>
</dbReference>
<dbReference type="Pfam" id="PF00733">
    <property type="entry name" value="Asn_synthase"/>
    <property type="match status" value="1"/>
</dbReference>
<evidence type="ECO:0000256" key="4">
    <source>
        <dbReference type="ARBA" id="ARBA00022741"/>
    </source>
</evidence>
<dbReference type="AlphaFoldDB" id="A0A518B867"/>
<proteinExistence type="inferred from homology"/>
<feature type="domain" description="Glutamine amidotransferase type-2" evidence="11">
    <location>
        <begin position="2"/>
        <end position="213"/>
    </location>
</feature>
<reference evidence="12 13" key="1">
    <citation type="submission" date="2019-02" db="EMBL/GenBank/DDBJ databases">
        <title>Deep-cultivation of Planctomycetes and their phenomic and genomic characterization uncovers novel biology.</title>
        <authorList>
            <person name="Wiegand S."/>
            <person name="Jogler M."/>
            <person name="Boedeker C."/>
            <person name="Pinto D."/>
            <person name="Vollmers J."/>
            <person name="Rivas-Marin E."/>
            <person name="Kohn T."/>
            <person name="Peeters S.H."/>
            <person name="Heuer A."/>
            <person name="Rast P."/>
            <person name="Oberbeckmann S."/>
            <person name="Bunk B."/>
            <person name="Jeske O."/>
            <person name="Meyerdierks A."/>
            <person name="Storesund J.E."/>
            <person name="Kallscheuer N."/>
            <person name="Luecker S."/>
            <person name="Lage O.M."/>
            <person name="Pohl T."/>
            <person name="Merkel B.J."/>
            <person name="Hornburger P."/>
            <person name="Mueller R.-W."/>
            <person name="Bruemmer F."/>
            <person name="Labrenz M."/>
            <person name="Spormann A.M."/>
            <person name="Op den Camp H."/>
            <person name="Overmann J."/>
            <person name="Amann R."/>
            <person name="Jetten M.S.M."/>
            <person name="Mascher T."/>
            <person name="Medema M.H."/>
            <person name="Devos D.P."/>
            <person name="Kaster A.-K."/>
            <person name="Ovreas L."/>
            <person name="Rohde M."/>
            <person name="Galperin M.Y."/>
            <person name="Jogler C."/>
        </authorList>
    </citation>
    <scope>NUCLEOTIDE SEQUENCE [LARGE SCALE GENOMIC DNA]</scope>
    <source>
        <strain evidence="12 13">Pan216</strain>
    </source>
</reference>
<dbReference type="OrthoDB" id="9763290at2"/>
<comment type="similarity">
    <text evidence="2">Belongs to the asparagine synthetase family.</text>
</comment>
<dbReference type="InterPro" id="IPR033738">
    <property type="entry name" value="AsnB_N"/>
</dbReference>
<dbReference type="InterPro" id="IPR051786">
    <property type="entry name" value="ASN_synthetase/amidase"/>
</dbReference>
<dbReference type="SUPFAM" id="SSF56235">
    <property type="entry name" value="N-terminal nucleophile aminohydrolases (Ntn hydrolases)"/>
    <property type="match status" value="1"/>
</dbReference>
<name>A0A518B867_9BACT</name>
<dbReference type="CDD" id="cd00712">
    <property type="entry name" value="AsnB"/>
    <property type="match status" value="1"/>
</dbReference>
<evidence type="ECO:0000256" key="5">
    <source>
        <dbReference type="ARBA" id="ARBA00022840"/>
    </source>
</evidence>
<dbReference type="Gene3D" id="3.60.20.10">
    <property type="entry name" value="Glutamine Phosphoribosylpyrophosphate, subunit 1, domain 1"/>
    <property type="match status" value="1"/>
</dbReference>
<dbReference type="KEGG" id="knv:Pan216_40430"/>
<dbReference type="GO" id="GO:0005524">
    <property type="term" value="F:ATP binding"/>
    <property type="evidence" value="ECO:0007669"/>
    <property type="project" value="UniProtKB-KW"/>
</dbReference>
<feature type="site" description="Important for beta-aspartyl-AMP intermediate formation" evidence="10">
    <location>
        <position position="371"/>
    </location>
</feature>
<evidence type="ECO:0000256" key="2">
    <source>
        <dbReference type="ARBA" id="ARBA00005752"/>
    </source>
</evidence>
<evidence type="ECO:0000256" key="10">
    <source>
        <dbReference type="PIRSR" id="PIRSR001589-3"/>
    </source>
</evidence>
<dbReference type="PANTHER" id="PTHR43284">
    <property type="entry name" value="ASPARAGINE SYNTHETASE (GLUTAMINE-HYDROLYZING)"/>
    <property type="match status" value="1"/>
</dbReference>